<protein>
    <submittedName>
        <fullName evidence="2">Uncharacterized protein</fullName>
    </submittedName>
</protein>
<evidence type="ECO:0000313" key="2">
    <source>
        <dbReference type="EMBL" id="ACB86363.1"/>
    </source>
</evidence>
<gene>
    <name evidence="2" type="ordered locus">Nther_2815</name>
</gene>
<name>B2A3D4_NATTJ</name>
<evidence type="ECO:0000256" key="1">
    <source>
        <dbReference type="SAM" id="Phobius"/>
    </source>
</evidence>
<keyword evidence="3" id="KW-1185">Reference proteome</keyword>
<dbReference type="RefSeq" id="WP_012449196.1">
    <property type="nucleotide sequence ID" value="NC_010718.1"/>
</dbReference>
<evidence type="ECO:0000313" key="3">
    <source>
        <dbReference type="Proteomes" id="UP000001683"/>
    </source>
</evidence>
<dbReference type="KEGG" id="nth:Nther_2815"/>
<dbReference type="InParanoid" id="B2A3D4"/>
<reference evidence="2 3" key="1">
    <citation type="submission" date="2008-04" db="EMBL/GenBank/DDBJ databases">
        <title>Complete sequence of chromosome of Natranaerobius thermophilus JW/NM-WN-LF.</title>
        <authorList>
            <consortium name="US DOE Joint Genome Institute"/>
            <person name="Copeland A."/>
            <person name="Lucas S."/>
            <person name="Lapidus A."/>
            <person name="Glavina del Rio T."/>
            <person name="Dalin E."/>
            <person name="Tice H."/>
            <person name="Bruce D."/>
            <person name="Goodwin L."/>
            <person name="Pitluck S."/>
            <person name="Chertkov O."/>
            <person name="Brettin T."/>
            <person name="Detter J.C."/>
            <person name="Han C."/>
            <person name="Kuske C.R."/>
            <person name="Schmutz J."/>
            <person name="Larimer F."/>
            <person name="Land M."/>
            <person name="Hauser L."/>
            <person name="Kyrpides N."/>
            <person name="Lykidis A."/>
            <person name="Mesbah N.M."/>
            <person name="Wiegel J."/>
        </authorList>
    </citation>
    <scope>NUCLEOTIDE SEQUENCE [LARGE SCALE GENOMIC DNA]</scope>
    <source>
        <strain evidence="3">ATCC BAA-1301 / DSM 18059 / JW/NM-WN-LF</strain>
    </source>
</reference>
<keyword evidence="1" id="KW-0812">Transmembrane</keyword>
<dbReference type="AlphaFoldDB" id="B2A3D4"/>
<dbReference type="EMBL" id="CP001034">
    <property type="protein sequence ID" value="ACB86363.1"/>
    <property type="molecule type" value="Genomic_DNA"/>
</dbReference>
<feature type="transmembrane region" description="Helical" evidence="1">
    <location>
        <begin position="61"/>
        <end position="86"/>
    </location>
</feature>
<sequence>MSSQEFEFCQACGREDKESLENYMVRKNFAFGKNFPIEYEEMSLCIQCRENYERKNSRMKVLAVIVLAVILIFMGINFTILISPAIF</sequence>
<keyword evidence="1" id="KW-1133">Transmembrane helix</keyword>
<proteinExistence type="predicted"/>
<keyword evidence="1" id="KW-0472">Membrane</keyword>
<dbReference type="HOGENOM" id="CLU_2480118_0_0_9"/>
<organism evidence="2 3">
    <name type="scientific">Natranaerobius thermophilus (strain ATCC BAA-1301 / DSM 18059 / JW/NM-WN-LF)</name>
    <dbReference type="NCBI Taxonomy" id="457570"/>
    <lineage>
        <taxon>Bacteria</taxon>
        <taxon>Bacillati</taxon>
        <taxon>Bacillota</taxon>
        <taxon>Clostridia</taxon>
        <taxon>Natranaerobiales</taxon>
        <taxon>Natranaerobiaceae</taxon>
        <taxon>Natranaerobius</taxon>
    </lineage>
</organism>
<accession>B2A3D4</accession>
<reference evidence="2 3" key="2">
    <citation type="journal article" date="2011" name="J. Bacteriol.">
        <title>Complete genome sequence of the anaerobic, halophilic alkalithermophile Natranaerobius thermophilus JW/NM-WN-LF.</title>
        <authorList>
            <person name="Zhao B."/>
            <person name="Mesbah N.M."/>
            <person name="Dalin E."/>
            <person name="Goodwin L."/>
            <person name="Nolan M."/>
            <person name="Pitluck S."/>
            <person name="Chertkov O."/>
            <person name="Brettin T.S."/>
            <person name="Han J."/>
            <person name="Larimer F.W."/>
            <person name="Land M.L."/>
            <person name="Hauser L."/>
            <person name="Kyrpides N."/>
            <person name="Wiegel J."/>
        </authorList>
    </citation>
    <scope>NUCLEOTIDE SEQUENCE [LARGE SCALE GENOMIC DNA]</scope>
    <source>
        <strain evidence="3">ATCC BAA-1301 / DSM 18059 / JW/NM-WN-LF</strain>
    </source>
</reference>
<dbReference type="Proteomes" id="UP000001683">
    <property type="component" value="Chromosome"/>
</dbReference>